<organism evidence="1">
    <name type="scientific">Serratia marcescens</name>
    <dbReference type="NCBI Taxonomy" id="615"/>
    <lineage>
        <taxon>Bacteria</taxon>
        <taxon>Pseudomonadati</taxon>
        <taxon>Pseudomonadota</taxon>
        <taxon>Gammaproteobacteria</taxon>
        <taxon>Enterobacterales</taxon>
        <taxon>Yersiniaceae</taxon>
        <taxon>Serratia</taxon>
    </lineage>
</organism>
<dbReference type="AlphaFoldDB" id="A0A4P3AEA5"/>
<dbReference type="EMBL" id="BK010582">
    <property type="protein sequence ID" value="DAC77233.1"/>
    <property type="molecule type" value="Genomic_DNA"/>
</dbReference>
<accession>A0A4P3AEA5</accession>
<proteinExistence type="predicted"/>
<sequence length="39" mass="4150">MNSVVAIMNPGFGDFPDSQAECTVVCRHRAVAERAAADL</sequence>
<reference evidence="1" key="1">
    <citation type="journal article" date="2019" name="J. Antimicrob. Chemother.">
        <title>SME-4-producing Serratia marcescens from Argentina belonging to clade 2 of the S. marcescens phylogeny.</title>
        <authorList>
            <person name="Dabos L."/>
            <person name="Patino-Navarrete R."/>
            <person name="Nastro M."/>
            <person name="Famiglietti A."/>
            <person name="Glaser P."/>
            <person name="Rodriguez C.H."/>
            <person name="Naas T."/>
        </authorList>
    </citation>
    <scope>NUCLEOTIDE SEQUENCE</scope>
    <source>
        <strain evidence="1">MGH315</strain>
    </source>
</reference>
<evidence type="ECO:0000313" key="1">
    <source>
        <dbReference type="EMBL" id="DAC77233.1"/>
    </source>
</evidence>
<name>A0A4P3AEA5_SERMA</name>
<protein>
    <submittedName>
        <fullName evidence="1">Uncharacterized protein</fullName>
    </submittedName>
</protein>